<organism evidence="1 2">
    <name type="scientific">Roseibium porphyridii</name>
    <dbReference type="NCBI Taxonomy" id="2866279"/>
    <lineage>
        <taxon>Bacteria</taxon>
        <taxon>Pseudomonadati</taxon>
        <taxon>Pseudomonadota</taxon>
        <taxon>Alphaproteobacteria</taxon>
        <taxon>Hyphomicrobiales</taxon>
        <taxon>Stappiaceae</taxon>
        <taxon>Roseibium</taxon>
    </lineage>
</organism>
<dbReference type="Proteomes" id="UP001209803">
    <property type="component" value="Chromosome"/>
</dbReference>
<accession>A0ABY8F674</accession>
<gene>
    <name evidence="1" type="ORF">K1718_24900</name>
</gene>
<dbReference type="PANTHER" id="PTHR31118">
    <property type="entry name" value="CYCLASE-LIKE PROTEIN 2"/>
    <property type="match status" value="1"/>
</dbReference>
<dbReference type="RefSeq" id="WP_265680451.1">
    <property type="nucleotide sequence ID" value="NZ_CP120863.1"/>
</dbReference>
<dbReference type="SUPFAM" id="SSF102198">
    <property type="entry name" value="Putative cyclase"/>
    <property type="match status" value="1"/>
</dbReference>
<dbReference type="Pfam" id="PF04199">
    <property type="entry name" value="Cyclase"/>
    <property type="match status" value="1"/>
</dbReference>
<sequence>MSEVVDLTLTLREGMTTFPVYWHPLVEISQLGRLHYEKRETRKLVIGTHTGTHMDAPRHFIVGGKTIDQLDPSLFVGECALLDMTDFGPFTEVSKADMEQRLAGREPERLMLRFDWSDHINSEEYYTDHPFLSEECAQYLVDIGVKVLAMDTPMPDNPKNGRNSDNDSPNHYILLGQDVILVEYVTNLRALGDVETFELFVLPLKIHEGDGAPVRCLGRIG</sequence>
<proteinExistence type="predicted"/>
<keyword evidence="2" id="KW-1185">Reference proteome</keyword>
<dbReference type="EMBL" id="CP120863">
    <property type="protein sequence ID" value="WFE89355.1"/>
    <property type="molecule type" value="Genomic_DNA"/>
</dbReference>
<name>A0ABY8F674_9HYPH</name>
<evidence type="ECO:0000313" key="1">
    <source>
        <dbReference type="EMBL" id="WFE89355.1"/>
    </source>
</evidence>
<evidence type="ECO:0000313" key="2">
    <source>
        <dbReference type="Proteomes" id="UP001209803"/>
    </source>
</evidence>
<dbReference type="Gene3D" id="3.50.30.50">
    <property type="entry name" value="Putative cyclase"/>
    <property type="match status" value="1"/>
</dbReference>
<protein>
    <submittedName>
        <fullName evidence="1">Cyclase family protein</fullName>
    </submittedName>
</protein>
<dbReference type="InterPro" id="IPR037175">
    <property type="entry name" value="KFase_sf"/>
</dbReference>
<dbReference type="PANTHER" id="PTHR31118:SF12">
    <property type="entry name" value="CYCLASE-LIKE PROTEIN 2"/>
    <property type="match status" value="1"/>
</dbReference>
<dbReference type="InterPro" id="IPR007325">
    <property type="entry name" value="KFase/CYL"/>
</dbReference>
<reference evidence="1 2" key="1">
    <citation type="submission" date="2023-03" db="EMBL/GenBank/DDBJ databases">
        <title>Roseibium porphyridii sp. nov. and Roseibium rhodosorbium sp. nov. isolated from marine algae, Porphyridium cruentum and Rhodosorus marinus, respectively.</title>
        <authorList>
            <person name="Lee M.W."/>
            <person name="Choi B.J."/>
            <person name="Lee J.K."/>
            <person name="Choi D.G."/>
            <person name="Baek J.H."/>
            <person name="Bayburt H."/>
            <person name="Kim J.M."/>
            <person name="Han D.M."/>
            <person name="Kim K.H."/>
            <person name="Jeon C.O."/>
        </authorList>
    </citation>
    <scope>NUCLEOTIDE SEQUENCE [LARGE SCALE GENOMIC DNA]</scope>
    <source>
        <strain evidence="1 2">KMA01</strain>
    </source>
</reference>